<keyword evidence="5" id="KW-1185">Reference proteome</keyword>
<evidence type="ECO:0000256" key="1">
    <source>
        <dbReference type="SAM" id="MobiDB-lite"/>
    </source>
</evidence>
<protein>
    <recommendedName>
        <fullName evidence="6">Peptidase M50</fullName>
    </recommendedName>
</protein>
<feature type="transmembrane region" description="Helical" evidence="2">
    <location>
        <begin position="85"/>
        <end position="106"/>
    </location>
</feature>
<reference evidence="4" key="1">
    <citation type="submission" date="2021-01" db="EMBL/GenBank/DDBJ databases">
        <title>Whole genome shotgun sequence of Virgisporangium ochraceum NBRC 16418.</title>
        <authorList>
            <person name="Komaki H."/>
            <person name="Tamura T."/>
        </authorList>
    </citation>
    <scope>NUCLEOTIDE SEQUENCE</scope>
    <source>
        <strain evidence="4">NBRC 16418</strain>
    </source>
</reference>
<comment type="caution">
    <text evidence="4">The sequence shown here is derived from an EMBL/GenBank/DDBJ whole genome shotgun (WGS) entry which is preliminary data.</text>
</comment>
<dbReference type="AlphaFoldDB" id="A0A8J4A4G3"/>
<keyword evidence="2" id="KW-0812">Transmembrane</keyword>
<evidence type="ECO:0000313" key="5">
    <source>
        <dbReference type="Proteomes" id="UP000635606"/>
    </source>
</evidence>
<evidence type="ECO:0000313" key="4">
    <source>
        <dbReference type="EMBL" id="GIJ73695.1"/>
    </source>
</evidence>
<accession>A0A8J4A4G3</accession>
<gene>
    <name evidence="4" type="ORF">Voc01_086120</name>
</gene>
<evidence type="ECO:0000256" key="2">
    <source>
        <dbReference type="SAM" id="Phobius"/>
    </source>
</evidence>
<feature type="region of interest" description="Disordered" evidence="1">
    <location>
        <begin position="335"/>
        <end position="361"/>
    </location>
</feature>
<sequence>MFLTLLAAAFALLATESVAVAVVAAVALWASVWVNIVLHEFGHLGAALLMRVPVVAVRIMPFTGWRNEVLVRPSPSASALRARMVVVYLGGALANLATAVGVASVVNRFPLVIQLVLVEAFLVAVLLGVLNLMSGATHDGTLLWLWLAMPAEVREWLREARFREEVNRTLRLIDPGDVEPLTAYLDRHLGTATEVRADLVADAERLSDLPGADPAIAQVLTIQFGMWYLHAAAVIRAPVEHKEIDEIVEVARRAFDARPDSAASRIAMGLAELLAERPERAGEVLARVRPADGDVYDVAVLLRAAAGHPFEGEAGGRFPELARVVRAVRDAGPGLAMSQRTPRRQGPVIAAVNPLPSEASP</sequence>
<dbReference type="EMBL" id="BOPH01000122">
    <property type="protein sequence ID" value="GIJ73695.1"/>
    <property type="molecule type" value="Genomic_DNA"/>
</dbReference>
<feature type="transmembrane region" description="Helical" evidence="2">
    <location>
        <begin position="112"/>
        <end position="133"/>
    </location>
</feature>
<evidence type="ECO:0008006" key="6">
    <source>
        <dbReference type="Google" id="ProtNLM"/>
    </source>
</evidence>
<keyword evidence="3" id="KW-0732">Signal</keyword>
<organism evidence="4 5">
    <name type="scientific">Virgisporangium ochraceum</name>
    <dbReference type="NCBI Taxonomy" id="65505"/>
    <lineage>
        <taxon>Bacteria</taxon>
        <taxon>Bacillati</taxon>
        <taxon>Actinomycetota</taxon>
        <taxon>Actinomycetes</taxon>
        <taxon>Micromonosporales</taxon>
        <taxon>Micromonosporaceae</taxon>
        <taxon>Virgisporangium</taxon>
    </lineage>
</organism>
<evidence type="ECO:0000256" key="3">
    <source>
        <dbReference type="SAM" id="SignalP"/>
    </source>
</evidence>
<keyword evidence="2" id="KW-0472">Membrane</keyword>
<dbReference type="Proteomes" id="UP000635606">
    <property type="component" value="Unassembled WGS sequence"/>
</dbReference>
<proteinExistence type="predicted"/>
<name>A0A8J4A4G3_9ACTN</name>
<feature type="chain" id="PRO_5035275631" description="Peptidase M50" evidence="3">
    <location>
        <begin position="22"/>
        <end position="361"/>
    </location>
</feature>
<keyword evidence="2" id="KW-1133">Transmembrane helix</keyword>
<feature type="signal peptide" evidence="3">
    <location>
        <begin position="1"/>
        <end position="21"/>
    </location>
</feature>